<organism evidence="6 7">
    <name type="scientific">Diaphorobacter ruginosibacter</name>
    <dbReference type="NCBI Taxonomy" id="1715720"/>
    <lineage>
        <taxon>Bacteria</taxon>
        <taxon>Pseudomonadati</taxon>
        <taxon>Pseudomonadota</taxon>
        <taxon>Betaproteobacteria</taxon>
        <taxon>Burkholderiales</taxon>
        <taxon>Comamonadaceae</taxon>
        <taxon>Diaphorobacter</taxon>
    </lineage>
</organism>
<dbReference type="InterPro" id="IPR052524">
    <property type="entry name" value="MFS_Cyanate_Porter"/>
</dbReference>
<evidence type="ECO:0000256" key="4">
    <source>
        <dbReference type="SAM" id="Phobius"/>
    </source>
</evidence>
<proteinExistence type="predicted"/>
<dbReference type="PANTHER" id="PTHR23523">
    <property type="match status" value="1"/>
</dbReference>
<dbReference type="Gene3D" id="1.20.1250.20">
    <property type="entry name" value="MFS general substrate transporter like domains"/>
    <property type="match status" value="1"/>
</dbReference>
<keyword evidence="2 4" id="KW-1133">Transmembrane helix</keyword>
<dbReference type="KEGG" id="drg:H9K76_12710"/>
<name>A0A7G9RIU8_9BURK</name>
<dbReference type="Pfam" id="PF07690">
    <property type="entry name" value="MFS_1"/>
    <property type="match status" value="1"/>
</dbReference>
<feature type="transmembrane region" description="Helical" evidence="4">
    <location>
        <begin position="265"/>
        <end position="286"/>
    </location>
</feature>
<feature type="transmembrane region" description="Helical" evidence="4">
    <location>
        <begin position="144"/>
        <end position="166"/>
    </location>
</feature>
<feature type="domain" description="Major facilitator superfamily (MFS) profile" evidence="5">
    <location>
        <begin position="18"/>
        <end position="408"/>
    </location>
</feature>
<dbReference type="InterPro" id="IPR036259">
    <property type="entry name" value="MFS_trans_sf"/>
</dbReference>
<feature type="transmembrane region" description="Helical" evidence="4">
    <location>
        <begin position="172"/>
        <end position="194"/>
    </location>
</feature>
<dbReference type="Proteomes" id="UP000515811">
    <property type="component" value="Chromosome"/>
</dbReference>
<feature type="transmembrane region" description="Helical" evidence="4">
    <location>
        <begin position="12"/>
        <end position="35"/>
    </location>
</feature>
<dbReference type="GO" id="GO:0022857">
    <property type="term" value="F:transmembrane transporter activity"/>
    <property type="evidence" value="ECO:0007669"/>
    <property type="project" value="InterPro"/>
</dbReference>
<dbReference type="AlphaFoldDB" id="A0A7G9RIU8"/>
<dbReference type="PANTHER" id="PTHR23523:SF1">
    <property type="entry name" value="CYANATE TRANSPORT PROTEIN CYNX"/>
    <property type="match status" value="1"/>
</dbReference>
<dbReference type="RefSeq" id="WP_187595796.1">
    <property type="nucleotide sequence ID" value="NZ_CP060714.1"/>
</dbReference>
<evidence type="ECO:0000256" key="2">
    <source>
        <dbReference type="ARBA" id="ARBA00022989"/>
    </source>
</evidence>
<evidence type="ECO:0000259" key="5">
    <source>
        <dbReference type="PROSITE" id="PS50850"/>
    </source>
</evidence>
<feature type="transmembrane region" description="Helical" evidence="4">
    <location>
        <begin position="352"/>
        <end position="372"/>
    </location>
</feature>
<dbReference type="EMBL" id="CP060714">
    <property type="protein sequence ID" value="QNN55523.1"/>
    <property type="molecule type" value="Genomic_DNA"/>
</dbReference>
<feature type="transmembrane region" description="Helical" evidence="4">
    <location>
        <begin position="318"/>
        <end position="340"/>
    </location>
</feature>
<dbReference type="SUPFAM" id="SSF103473">
    <property type="entry name" value="MFS general substrate transporter"/>
    <property type="match status" value="1"/>
</dbReference>
<sequence>MSLSSSTTPTPRGTLTPAFWILVVVAVTINLRPFLTAVGPLGHAIGETTGMTLSQLSWLTLLPMALMGVGAWVAPSALLRLGARHAICMSLVLIAAGCALRWIGGSAPVLLATAALCGAGVALVQGILPGVIKRQSPHSVAPMMGLYSAALMGGGALGAQISPLAMQWGWDWRAALALWTVPVVIALPLAWNALGRIQLPPPQPHGARSGAQQPVTSDTQWLMRRPRTWVLMACFGLVNGGYAAVVAWLAPFYQSHGWSVASSGTLVAILSIAQATAALGLPVLAARSSDRRPWIAFTLLCQLVGFGVLVWRPDAFPTLNAIVLGAGLGGCFALMMVVALDHLPSPSQAGALNALMQGGGFILAATAPWVIAQLHGLTGSFAAGWLYQLGAVCVVGVLVAMLAPTGYARAMRAPG</sequence>
<gene>
    <name evidence="6" type="ORF">H9K76_12710</name>
</gene>
<feature type="transmembrane region" description="Helical" evidence="4">
    <location>
        <begin position="86"/>
        <end position="103"/>
    </location>
</feature>
<evidence type="ECO:0000313" key="7">
    <source>
        <dbReference type="Proteomes" id="UP000515811"/>
    </source>
</evidence>
<feature type="transmembrane region" description="Helical" evidence="4">
    <location>
        <begin position="55"/>
        <end position="74"/>
    </location>
</feature>
<feature type="transmembrane region" description="Helical" evidence="4">
    <location>
        <begin position="384"/>
        <end position="403"/>
    </location>
</feature>
<dbReference type="InterPro" id="IPR011701">
    <property type="entry name" value="MFS"/>
</dbReference>
<evidence type="ECO:0000313" key="6">
    <source>
        <dbReference type="EMBL" id="QNN55523.1"/>
    </source>
</evidence>
<accession>A0A7G9RIU8</accession>
<evidence type="ECO:0000256" key="1">
    <source>
        <dbReference type="ARBA" id="ARBA00022692"/>
    </source>
</evidence>
<feature type="transmembrane region" description="Helical" evidence="4">
    <location>
        <begin position="109"/>
        <end position="132"/>
    </location>
</feature>
<dbReference type="InterPro" id="IPR020846">
    <property type="entry name" value="MFS_dom"/>
</dbReference>
<keyword evidence="7" id="KW-1185">Reference proteome</keyword>
<feature type="transmembrane region" description="Helical" evidence="4">
    <location>
        <begin position="293"/>
        <end position="312"/>
    </location>
</feature>
<keyword evidence="1 4" id="KW-0812">Transmembrane</keyword>
<feature type="transmembrane region" description="Helical" evidence="4">
    <location>
        <begin position="229"/>
        <end position="253"/>
    </location>
</feature>
<dbReference type="PROSITE" id="PS50850">
    <property type="entry name" value="MFS"/>
    <property type="match status" value="1"/>
</dbReference>
<evidence type="ECO:0000256" key="3">
    <source>
        <dbReference type="ARBA" id="ARBA00023136"/>
    </source>
</evidence>
<reference evidence="6 7" key="1">
    <citation type="submission" date="2020-08" db="EMBL/GenBank/DDBJ databases">
        <title>Genome sequence of Diaphorobacter ruginosibacter DSM 27467T.</title>
        <authorList>
            <person name="Hyun D.-W."/>
            <person name="Bae J.-W."/>
        </authorList>
    </citation>
    <scope>NUCLEOTIDE SEQUENCE [LARGE SCALE GENOMIC DNA]</scope>
    <source>
        <strain evidence="6 7">DSM 27467</strain>
    </source>
</reference>
<protein>
    <submittedName>
        <fullName evidence="6">MFS transporter</fullName>
    </submittedName>
</protein>
<keyword evidence="3 4" id="KW-0472">Membrane</keyword>